<keyword evidence="2" id="KW-0677">Repeat</keyword>
<dbReference type="InterPro" id="IPR032675">
    <property type="entry name" value="LRR_dom_sf"/>
</dbReference>
<dbReference type="InterPro" id="IPR051261">
    <property type="entry name" value="NLR"/>
</dbReference>
<accession>A0A437CDF2</accession>
<gene>
    <name evidence="3" type="ORF">OJAV_G00184430</name>
</gene>
<reference evidence="3 4" key="1">
    <citation type="submission" date="2018-11" db="EMBL/GenBank/DDBJ databases">
        <authorList>
            <person name="Lopez-Roques C."/>
            <person name="Donnadieu C."/>
            <person name="Bouchez O."/>
            <person name="Klopp C."/>
            <person name="Cabau C."/>
            <person name="Zahm M."/>
        </authorList>
    </citation>
    <scope>NUCLEOTIDE SEQUENCE [LARGE SCALE GENOMIC DNA]</scope>
    <source>
        <strain evidence="3">RS831</strain>
        <tissue evidence="3">Whole body</tissue>
    </source>
</reference>
<evidence type="ECO:0000313" key="4">
    <source>
        <dbReference type="Proteomes" id="UP000283210"/>
    </source>
</evidence>
<evidence type="ECO:0000313" key="3">
    <source>
        <dbReference type="EMBL" id="RVE60815.1"/>
    </source>
</evidence>
<name>A0A437CDF2_ORYJA</name>
<proteinExistence type="predicted"/>
<dbReference type="Pfam" id="PF13516">
    <property type="entry name" value="LRR_6"/>
    <property type="match status" value="1"/>
</dbReference>
<dbReference type="OrthoDB" id="120976at2759"/>
<dbReference type="Proteomes" id="UP000283210">
    <property type="component" value="Chromosome 18"/>
</dbReference>
<dbReference type="EMBL" id="CM012454">
    <property type="protein sequence ID" value="RVE60815.1"/>
    <property type="molecule type" value="Genomic_DNA"/>
</dbReference>
<evidence type="ECO:0000256" key="2">
    <source>
        <dbReference type="ARBA" id="ARBA00022737"/>
    </source>
</evidence>
<evidence type="ECO:0008006" key="5">
    <source>
        <dbReference type="Google" id="ProtNLM"/>
    </source>
</evidence>
<sequence>MVQDSGLKQLCGFLESPDCKLRTLRLMDCRLSEISCEVLVLALKSNPSHLTELDLGMNKLQDSGVKFLCGFLGSPDCRLKTLGLKSCGLSEISCDLLVSALESNPSHLTELDLVYNYLQESNVQQISDLKKSPDSKLETVKWQPSLQKAEVVEDLSAWMELS</sequence>
<dbReference type="PANTHER" id="PTHR24106">
    <property type="entry name" value="NACHT, LRR AND CARD DOMAINS-CONTAINING"/>
    <property type="match status" value="1"/>
</dbReference>
<dbReference type="InterPro" id="IPR001611">
    <property type="entry name" value="Leu-rich_rpt"/>
</dbReference>
<dbReference type="AlphaFoldDB" id="A0A437CDF2"/>
<dbReference type="SUPFAM" id="SSF52047">
    <property type="entry name" value="RNI-like"/>
    <property type="match status" value="1"/>
</dbReference>
<dbReference type="SMART" id="SM00368">
    <property type="entry name" value="LRR_RI"/>
    <property type="match status" value="3"/>
</dbReference>
<keyword evidence="1" id="KW-0433">Leucine-rich repeat</keyword>
<evidence type="ECO:0000256" key="1">
    <source>
        <dbReference type="ARBA" id="ARBA00022614"/>
    </source>
</evidence>
<dbReference type="Gene3D" id="3.80.10.10">
    <property type="entry name" value="Ribonuclease Inhibitor"/>
    <property type="match status" value="1"/>
</dbReference>
<protein>
    <recommendedName>
        <fullName evidence="5">NACHT LRR and PYD domain-containing protein</fullName>
    </recommendedName>
</protein>
<organism evidence="3 4">
    <name type="scientific">Oryzias javanicus</name>
    <name type="common">Javanese ricefish</name>
    <name type="synonym">Aplocheilus javanicus</name>
    <dbReference type="NCBI Taxonomy" id="123683"/>
    <lineage>
        <taxon>Eukaryota</taxon>
        <taxon>Metazoa</taxon>
        <taxon>Chordata</taxon>
        <taxon>Craniata</taxon>
        <taxon>Vertebrata</taxon>
        <taxon>Euteleostomi</taxon>
        <taxon>Actinopterygii</taxon>
        <taxon>Neopterygii</taxon>
        <taxon>Teleostei</taxon>
        <taxon>Neoteleostei</taxon>
        <taxon>Acanthomorphata</taxon>
        <taxon>Ovalentaria</taxon>
        <taxon>Atherinomorphae</taxon>
        <taxon>Beloniformes</taxon>
        <taxon>Adrianichthyidae</taxon>
        <taxon>Oryziinae</taxon>
        <taxon>Oryzias</taxon>
    </lineage>
</organism>
<reference evidence="3 4" key="2">
    <citation type="submission" date="2019-01" db="EMBL/GenBank/DDBJ databases">
        <title>A chromosome length genome reference of the Java medaka (oryzias javanicus).</title>
        <authorList>
            <person name="Herpin A."/>
            <person name="Takehana Y."/>
            <person name="Naruse K."/>
            <person name="Ansai S."/>
            <person name="Kawaguchi M."/>
        </authorList>
    </citation>
    <scope>NUCLEOTIDE SEQUENCE [LARGE SCALE GENOMIC DNA]</scope>
    <source>
        <strain evidence="3">RS831</strain>
        <tissue evidence="3">Whole body</tissue>
    </source>
</reference>
<keyword evidence="4" id="KW-1185">Reference proteome</keyword>